<dbReference type="AlphaFoldDB" id="A0A3Q7H6H7"/>
<evidence type="ECO:0000313" key="2">
    <source>
        <dbReference type="EnsemblPlants" id="Solyc07g021467.1.1"/>
    </source>
</evidence>
<sequence>MRFPKESKGNSREQGIANSALFTSKGMPTIPKNSIDLEKENKQTNPSAYASTNVEIVQEDPSLSCIEIVEKCCGPQTHCQVFGFGGGVKAKDLKDGTSSKAELLYVLRST</sequence>
<evidence type="ECO:0000256" key="1">
    <source>
        <dbReference type="SAM" id="MobiDB-lite"/>
    </source>
</evidence>
<name>A0A3Q7H6H7_SOLLC</name>
<accession>A0A3Q7H6H7</accession>
<feature type="compositionally biased region" description="Polar residues" evidence="1">
    <location>
        <begin position="12"/>
        <end position="22"/>
    </location>
</feature>
<evidence type="ECO:0000313" key="3">
    <source>
        <dbReference type="Proteomes" id="UP000004994"/>
    </source>
</evidence>
<dbReference type="Proteomes" id="UP000004994">
    <property type="component" value="Chromosome 7"/>
</dbReference>
<organism evidence="2">
    <name type="scientific">Solanum lycopersicum</name>
    <name type="common">Tomato</name>
    <name type="synonym">Lycopersicon esculentum</name>
    <dbReference type="NCBI Taxonomy" id="4081"/>
    <lineage>
        <taxon>Eukaryota</taxon>
        <taxon>Viridiplantae</taxon>
        <taxon>Streptophyta</taxon>
        <taxon>Embryophyta</taxon>
        <taxon>Tracheophyta</taxon>
        <taxon>Spermatophyta</taxon>
        <taxon>Magnoliopsida</taxon>
        <taxon>eudicotyledons</taxon>
        <taxon>Gunneridae</taxon>
        <taxon>Pentapetalae</taxon>
        <taxon>asterids</taxon>
        <taxon>lamiids</taxon>
        <taxon>Solanales</taxon>
        <taxon>Solanaceae</taxon>
        <taxon>Solanoideae</taxon>
        <taxon>Solaneae</taxon>
        <taxon>Solanum</taxon>
        <taxon>Solanum subgen. Lycopersicon</taxon>
    </lineage>
</organism>
<dbReference type="EnsemblPlants" id="Solyc07g021467.1.1">
    <property type="protein sequence ID" value="Solyc07g021467.1.1"/>
    <property type="gene ID" value="Solyc07g021467.1"/>
</dbReference>
<dbReference type="InParanoid" id="A0A3Q7H6H7"/>
<protein>
    <submittedName>
        <fullName evidence="2">Uncharacterized protein</fullName>
    </submittedName>
</protein>
<reference evidence="2" key="1">
    <citation type="journal article" date="2012" name="Nature">
        <title>The tomato genome sequence provides insights into fleshy fruit evolution.</title>
        <authorList>
            <consortium name="Tomato Genome Consortium"/>
        </authorList>
    </citation>
    <scope>NUCLEOTIDE SEQUENCE [LARGE SCALE GENOMIC DNA]</scope>
    <source>
        <strain evidence="2">cv. Heinz 1706</strain>
    </source>
</reference>
<feature type="region of interest" description="Disordered" evidence="1">
    <location>
        <begin position="1"/>
        <end position="30"/>
    </location>
</feature>
<dbReference type="PANTHER" id="PTHR33499">
    <property type="entry name" value="OS12G0282400 PROTEIN-RELATED"/>
    <property type="match status" value="1"/>
</dbReference>
<dbReference type="Gramene" id="Solyc07g021467.1.1">
    <property type="protein sequence ID" value="Solyc07g021467.1.1"/>
    <property type="gene ID" value="Solyc07g021467.1"/>
</dbReference>
<feature type="compositionally biased region" description="Basic and acidic residues" evidence="1">
    <location>
        <begin position="1"/>
        <end position="11"/>
    </location>
</feature>
<proteinExistence type="predicted"/>
<dbReference type="PANTHER" id="PTHR33499:SF26">
    <property type="entry name" value="DUF4216 DOMAIN-CONTAINING PROTEIN"/>
    <property type="match status" value="1"/>
</dbReference>
<reference evidence="2" key="2">
    <citation type="submission" date="2019-01" db="UniProtKB">
        <authorList>
            <consortium name="EnsemblPlants"/>
        </authorList>
    </citation>
    <scope>IDENTIFICATION</scope>
    <source>
        <strain evidence="2">cv. Heinz 1706</strain>
    </source>
</reference>
<keyword evidence="3" id="KW-1185">Reference proteome</keyword>